<feature type="repeat" description="WD" evidence="6">
    <location>
        <begin position="633"/>
        <end position="674"/>
    </location>
</feature>
<dbReference type="Pfam" id="PF01713">
    <property type="entry name" value="Smr"/>
    <property type="match status" value="1"/>
</dbReference>
<dbReference type="GO" id="GO:0030515">
    <property type="term" value="F:snoRNA binding"/>
    <property type="evidence" value="ECO:0007669"/>
    <property type="project" value="TreeGrafter"/>
</dbReference>
<gene>
    <name evidence="9" type="ORF">Rt10032_c11g4465</name>
</gene>
<feature type="repeat" description="WD" evidence="6">
    <location>
        <begin position="52"/>
        <end position="94"/>
    </location>
</feature>
<dbReference type="PRINTS" id="PR00320">
    <property type="entry name" value="GPROTEINBRPT"/>
</dbReference>
<dbReference type="InterPro" id="IPR020472">
    <property type="entry name" value="WD40_PAC1"/>
</dbReference>
<feature type="repeat" description="WD" evidence="6">
    <location>
        <begin position="675"/>
        <end position="707"/>
    </location>
</feature>
<evidence type="ECO:0000256" key="2">
    <source>
        <dbReference type="ARBA" id="ARBA00022574"/>
    </source>
</evidence>
<dbReference type="EMBL" id="BJWK01000011">
    <property type="protein sequence ID" value="GEM10448.1"/>
    <property type="molecule type" value="Genomic_DNA"/>
</dbReference>
<comment type="caution">
    <text evidence="9">The sequence shown here is derived from an EMBL/GenBank/DDBJ whole genome shotgun (WGS) entry which is preliminary data.</text>
</comment>
<keyword evidence="2 6" id="KW-0853">WD repeat</keyword>
<dbReference type="PANTHER" id="PTHR19853:SF0">
    <property type="entry name" value="WD REPEAT-CONTAINING PROTEIN 3"/>
    <property type="match status" value="1"/>
</dbReference>
<dbReference type="Pfam" id="PF25172">
    <property type="entry name" value="Beta-prop_WDR3_2nd"/>
    <property type="match status" value="1"/>
</dbReference>
<dbReference type="InterPro" id="IPR002625">
    <property type="entry name" value="Smr_dom"/>
</dbReference>
<feature type="repeat" description="WD" evidence="6">
    <location>
        <begin position="188"/>
        <end position="210"/>
    </location>
</feature>
<evidence type="ECO:0000256" key="5">
    <source>
        <dbReference type="ARBA" id="ARBA00038229"/>
    </source>
</evidence>
<feature type="repeat" description="WD" evidence="6">
    <location>
        <begin position="717"/>
        <end position="749"/>
    </location>
</feature>
<feature type="repeat" description="WD" evidence="6">
    <location>
        <begin position="211"/>
        <end position="252"/>
    </location>
</feature>
<feature type="repeat" description="WD" evidence="6">
    <location>
        <begin position="95"/>
        <end position="128"/>
    </location>
</feature>
<evidence type="ECO:0000256" key="7">
    <source>
        <dbReference type="SAM" id="MobiDB-lite"/>
    </source>
</evidence>
<sequence>MKSYSRHGPTEAFGLIATGPAVYDGRKAYCPALEDVLVWDVKKGEQVAMWHETGLRALVTCLSRSPTDWDSFAVGYADGSVRIWNAKTQSVTVTFNGHKTGVTALAWDADGTRLASGARDTDVILWDVVGEVGLFRLRGHRDQITSLAFVAPRPGSDHDSTSVTANADSATTSTSAPSTPAPKPSTHLISSSKDTFVKLWNLTTQHCIETVVAHRSEAWSFAYDADSNVLVSGGGEGEVKCWKVDNEVLLRGVAAVVEEEEQARSSSDATLPKKRLKRAISPIAALSLPNPNHTHNITQITLHPTLHVLAVHSGERAIDVFRLRTEEELRKKLARRRKREREKKEKEQGRAGKGKGKGKAVEGVDDAEDEDGLEVAPDGTVEWRDRLAVWSTIRTSGKIKNFSFAPETLKTKGEVQILASLANNSLEVYNLPPPASSKAPAVEPIKMYTLDLPGHRSDVRCLAVSSDDQLIASASHGSLKLWNVKTTRCVRTMDCGYAICCSFLPGDRHIVVGTKSGELLLYDLSSSSLLETSAAHTAPVWSVHVRPDQRGLVTGSADKDVKFWDFEVRQVPSEVEGGAPVRVLTLAHVKTLKMTDDVLAVKYSPDGRLLAVSLLDSTVKVFYADTLKFFLSLYGHKLPVLSLDISSDSKLIVTCSADKNIKIWGLDFGDCHRSLFAHDESVMQVAFERGSHLFWSVGKDRMLKYWDGDKFECIQKLAGHSGEVWALAVSQKANFVVTGSHDKSIRVWEKTDEPLFLEEERERELEEMYANASNPRGDRDELRVLPSGEEVPQDEATEVSKSTTETLMAGERILEALEISEADKAALAAYEEEKRRQPTDEMANRVPYPARNPVFSMYSNCSAEEYVLKVVKAIPAAQLQDALLVLPFGRVVQLIEHIDVWAHRGWNLPLTSRVLFFLLRTHYSQIVATRALRPTMVALKSHLRDALKKQKNVLGYNLAALKYLQRQHDSNKVAEFYEQQVLVSFTFNDFVRVAKKLFQFWKKYQAQQNQQQQGHGGQPQHGGQYGGQQQPQHGQSPYPQHAPQQQPWQSSSYPPAHGQKPHGGQVAGGYAGGGGGYGAHDGPATGQCFEASRDAYSSGDGGRAHDLSMEGKQHQREKDRLNAEAAEWIYRENNKVQPQGTIDLHGLYVQEAIEYTEKGIADARQRNMPELRVIVGKGNHSPSHVAKIKPAIASLMERERLTASLDQHNGGALVVQLQGQGGGRNAGQFLREMEQSRDNDCVVM</sequence>
<feature type="repeat" description="WD" evidence="6">
    <location>
        <begin position="533"/>
        <end position="574"/>
    </location>
</feature>
<dbReference type="InterPro" id="IPR036322">
    <property type="entry name" value="WD40_repeat_dom_sf"/>
</dbReference>
<dbReference type="SUPFAM" id="SSF50998">
    <property type="entry name" value="Quinoprotein alcohol dehydrogenase-like"/>
    <property type="match status" value="1"/>
</dbReference>
<dbReference type="Pfam" id="PF08590">
    <property type="entry name" value="DUF1771"/>
    <property type="match status" value="1"/>
</dbReference>
<dbReference type="PROSITE" id="PS50828">
    <property type="entry name" value="SMR"/>
    <property type="match status" value="1"/>
</dbReference>
<dbReference type="OrthoDB" id="407922at2759"/>
<feature type="region of interest" description="Disordered" evidence="7">
    <location>
        <begin position="334"/>
        <end position="372"/>
    </location>
</feature>
<feature type="compositionally biased region" description="Gly residues" evidence="7">
    <location>
        <begin position="1014"/>
        <end position="1026"/>
    </location>
</feature>
<dbReference type="GO" id="GO:0030490">
    <property type="term" value="P:maturation of SSU-rRNA"/>
    <property type="evidence" value="ECO:0007669"/>
    <property type="project" value="TreeGrafter"/>
</dbReference>
<dbReference type="Pfam" id="PF04003">
    <property type="entry name" value="Utp12"/>
    <property type="match status" value="1"/>
</dbReference>
<dbReference type="SMART" id="SM00463">
    <property type="entry name" value="SMR"/>
    <property type="match status" value="1"/>
</dbReference>
<dbReference type="PROSITE" id="PS00678">
    <property type="entry name" value="WD_REPEATS_1"/>
    <property type="match status" value="2"/>
</dbReference>
<dbReference type="AlphaFoldDB" id="A0A511KJ87"/>
<dbReference type="GO" id="GO:0032040">
    <property type="term" value="C:small-subunit processome"/>
    <property type="evidence" value="ECO:0007669"/>
    <property type="project" value="TreeGrafter"/>
</dbReference>
<dbReference type="InterPro" id="IPR011047">
    <property type="entry name" value="Quinoprotein_ADH-like_sf"/>
</dbReference>
<dbReference type="InterPro" id="IPR019775">
    <property type="entry name" value="WD40_repeat_CS"/>
</dbReference>
<name>A0A511KJ87_RHOTO</name>
<dbReference type="Pfam" id="PF25173">
    <property type="entry name" value="Beta-prop_WDR3_1st"/>
    <property type="match status" value="1"/>
</dbReference>
<evidence type="ECO:0000256" key="4">
    <source>
        <dbReference type="ARBA" id="ARBA00023242"/>
    </source>
</evidence>
<evidence type="ECO:0000256" key="6">
    <source>
        <dbReference type="PROSITE-ProRule" id="PRU00221"/>
    </source>
</evidence>
<protein>
    <submittedName>
        <fullName evidence="9">WD-repeat-containing protein</fullName>
    </submittedName>
</protein>
<evidence type="ECO:0000256" key="3">
    <source>
        <dbReference type="ARBA" id="ARBA00022737"/>
    </source>
</evidence>
<dbReference type="Gene3D" id="3.30.1370.110">
    <property type="match status" value="1"/>
</dbReference>
<dbReference type="InterPro" id="IPR001680">
    <property type="entry name" value="WD40_rpt"/>
</dbReference>
<feature type="repeat" description="WD" evidence="6">
    <location>
        <begin position="452"/>
        <end position="492"/>
    </location>
</feature>
<dbReference type="InterPro" id="IPR007148">
    <property type="entry name" value="SSU_processome_Utp12"/>
</dbReference>
<dbReference type="GO" id="GO:0034388">
    <property type="term" value="C:Pwp2p-containing subcomplex of 90S preribosome"/>
    <property type="evidence" value="ECO:0007669"/>
    <property type="project" value="TreeGrafter"/>
</dbReference>
<keyword evidence="4" id="KW-0539">Nucleus</keyword>
<dbReference type="SUPFAM" id="SSF160443">
    <property type="entry name" value="SMR domain-like"/>
    <property type="match status" value="1"/>
</dbReference>
<dbReference type="PROSITE" id="PS50294">
    <property type="entry name" value="WD_REPEATS_REGION"/>
    <property type="match status" value="7"/>
</dbReference>
<dbReference type="SUPFAM" id="SSF50978">
    <property type="entry name" value="WD40 repeat-like"/>
    <property type="match status" value="1"/>
</dbReference>
<accession>A0A511KJ87</accession>
<dbReference type="FunFam" id="2.130.10.10:FF:000157">
    <property type="entry name" value="WD repeat domain 3"/>
    <property type="match status" value="1"/>
</dbReference>
<feature type="region of interest" description="Disordered" evidence="7">
    <location>
        <begin position="151"/>
        <end position="187"/>
    </location>
</feature>
<dbReference type="PROSITE" id="PS50082">
    <property type="entry name" value="WD_REPEATS_2"/>
    <property type="match status" value="9"/>
</dbReference>
<feature type="region of interest" description="Disordered" evidence="7">
    <location>
        <begin position="1092"/>
        <end position="1117"/>
    </location>
</feature>
<feature type="compositionally biased region" description="Low complexity" evidence="7">
    <location>
        <begin position="1027"/>
        <end position="1056"/>
    </location>
</feature>
<evidence type="ECO:0000313" key="9">
    <source>
        <dbReference type="EMBL" id="GEM10448.1"/>
    </source>
</evidence>
<dbReference type="SMART" id="SM00320">
    <property type="entry name" value="WD40"/>
    <property type="match status" value="11"/>
</dbReference>
<dbReference type="InterPro" id="IPR015943">
    <property type="entry name" value="WD40/YVTN_repeat-like_dom_sf"/>
</dbReference>
<proteinExistence type="inferred from homology"/>
<comment type="subcellular location">
    <subcellularLocation>
        <location evidence="1">Nucleus</location>
        <location evidence="1">Nucleolus</location>
    </subcellularLocation>
</comment>
<dbReference type="SMART" id="SM01162">
    <property type="entry name" value="DUF1771"/>
    <property type="match status" value="1"/>
</dbReference>
<feature type="domain" description="Smr" evidence="8">
    <location>
        <begin position="1142"/>
        <end position="1218"/>
    </location>
</feature>
<comment type="similarity">
    <text evidence="5">Belongs to the WD repeat WDR3/UTP12 family.</text>
</comment>
<dbReference type="InterPro" id="IPR013899">
    <property type="entry name" value="DUF1771"/>
</dbReference>
<evidence type="ECO:0000259" key="8">
    <source>
        <dbReference type="PROSITE" id="PS50828"/>
    </source>
</evidence>
<reference evidence="9 10" key="1">
    <citation type="submission" date="2019-07" db="EMBL/GenBank/DDBJ databases">
        <title>Rhodotorula toruloides NBRC10032 genome sequencing.</title>
        <authorList>
            <person name="Shida Y."/>
            <person name="Takaku H."/>
            <person name="Ogasawara W."/>
            <person name="Mori K."/>
        </authorList>
    </citation>
    <scope>NUCLEOTIDE SEQUENCE [LARGE SCALE GENOMIC DNA]</scope>
    <source>
        <strain evidence="9 10">NBRC10032</strain>
    </source>
</reference>
<dbReference type="Proteomes" id="UP000321518">
    <property type="component" value="Unassembled WGS sequence"/>
</dbReference>
<dbReference type="FunFam" id="2.130.10.10:FF:000178">
    <property type="entry name" value="WD repeat domain 3"/>
    <property type="match status" value="1"/>
</dbReference>
<keyword evidence="3" id="KW-0677">Repeat</keyword>
<dbReference type="CDD" id="cd00200">
    <property type="entry name" value="WD40"/>
    <property type="match status" value="1"/>
</dbReference>
<evidence type="ECO:0000256" key="1">
    <source>
        <dbReference type="ARBA" id="ARBA00004604"/>
    </source>
</evidence>
<feature type="compositionally biased region" description="Basic and acidic residues" evidence="7">
    <location>
        <begin position="1102"/>
        <end position="1117"/>
    </location>
</feature>
<dbReference type="InterPro" id="IPR051570">
    <property type="entry name" value="TBC1_cilium_biogenesis"/>
</dbReference>
<dbReference type="PANTHER" id="PTHR19853">
    <property type="entry name" value="WD REPEAT CONTAINING PROTEIN 3 WDR3"/>
    <property type="match status" value="1"/>
</dbReference>
<organism evidence="9 10">
    <name type="scientific">Rhodotorula toruloides</name>
    <name type="common">Yeast</name>
    <name type="synonym">Rhodosporidium toruloides</name>
    <dbReference type="NCBI Taxonomy" id="5286"/>
    <lineage>
        <taxon>Eukaryota</taxon>
        <taxon>Fungi</taxon>
        <taxon>Dikarya</taxon>
        <taxon>Basidiomycota</taxon>
        <taxon>Pucciniomycotina</taxon>
        <taxon>Microbotryomycetes</taxon>
        <taxon>Sporidiobolales</taxon>
        <taxon>Sporidiobolaceae</taxon>
        <taxon>Rhodotorula</taxon>
    </lineage>
</organism>
<feature type="compositionally biased region" description="Low complexity" evidence="7">
    <location>
        <begin position="161"/>
        <end position="178"/>
    </location>
</feature>
<feature type="region of interest" description="Disordered" evidence="7">
    <location>
        <begin position="1009"/>
        <end position="1071"/>
    </location>
</feature>
<evidence type="ECO:0000313" key="10">
    <source>
        <dbReference type="Proteomes" id="UP000321518"/>
    </source>
</evidence>
<dbReference type="InterPro" id="IPR036063">
    <property type="entry name" value="Smr_dom_sf"/>
</dbReference>
<dbReference type="Gene3D" id="2.130.10.10">
    <property type="entry name" value="YVTN repeat-like/Quinoprotein amine dehydrogenase"/>
    <property type="match status" value="5"/>
</dbReference>
<feature type="compositionally biased region" description="Acidic residues" evidence="7">
    <location>
        <begin position="363"/>
        <end position="372"/>
    </location>
</feature>